<dbReference type="OrthoDB" id="9792756at2"/>
<dbReference type="Pfam" id="PF04074">
    <property type="entry name" value="DUF386"/>
    <property type="match status" value="1"/>
</dbReference>
<dbReference type="AlphaFoldDB" id="A0A1T4KD10"/>
<sequence>MVYDKIQNIAKYIKSDQLNSELKNILSNINDFNEGITIINENIKVVRRNFSPIYEQNYGELHDETIDIHLYHIDDEIIYFDSEPNYNENDVLSRNEQNDILYIKSPEYKNSVTLSKNTFALFYPGELHKITFANENLSSKEKIIIKVKDVFK</sequence>
<reference evidence="2" key="1">
    <citation type="submission" date="2017-02" db="EMBL/GenBank/DDBJ databases">
        <authorList>
            <person name="Varghese N."/>
            <person name="Submissions S."/>
        </authorList>
    </citation>
    <scope>NUCLEOTIDE SEQUENCE [LARGE SCALE GENOMIC DNA]</scope>
    <source>
        <strain evidence="2">ATCC 27862</strain>
    </source>
</reference>
<dbReference type="EMBL" id="FUXF01000002">
    <property type="protein sequence ID" value="SJZ40322.1"/>
    <property type="molecule type" value="Genomic_DNA"/>
</dbReference>
<gene>
    <name evidence="1" type="ORF">SAMN02745154_00004</name>
</gene>
<dbReference type="RefSeq" id="WP_078746756.1">
    <property type="nucleotide sequence ID" value="NZ_CP137850.1"/>
</dbReference>
<accession>A0A1T4KD10</accession>
<dbReference type="STRING" id="171291.SAMN02745154_00004"/>
<dbReference type="InterPro" id="IPR037012">
    <property type="entry name" value="NanQ/TabA/YiaL_sf"/>
</dbReference>
<evidence type="ECO:0008006" key="3">
    <source>
        <dbReference type="Google" id="ProtNLM"/>
    </source>
</evidence>
<organism evidence="1 2">
    <name type="scientific">Mycoplasmopsis verecunda</name>
    <dbReference type="NCBI Taxonomy" id="171291"/>
    <lineage>
        <taxon>Bacteria</taxon>
        <taxon>Bacillati</taxon>
        <taxon>Mycoplasmatota</taxon>
        <taxon>Mycoplasmoidales</taxon>
        <taxon>Metamycoplasmataceae</taxon>
        <taxon>Mycoplasmopsis</taxon>
    </lineage>
</organism>
<evidence type="ECO:0000313" key="1">
    <source>
        <dbReference type="EMBL" id="SJZ40322.1"/>
    </source>
</evidence>
<keyword evidence="2" id="KW-1185">Reference proteome</keyword>
<evidence type="ECO:0000313" key="2">
    <source>
        <dbReference type="Proteomes" id="UP000190389"/>
    </source>
</evidence>
<dbReference type="Proteomes" id="UP000190389">
    <property type="component" value="Unassembled WGS sequence"/>
</dbReference>
<dbReference type="InterPro" id="IPR004375">
    <property type="entry name" value="NanQ/TabA/YiaL"/>
</dbReference>
<protein>
    <recommendedName>
        <fullName evidence="3">YhcH/YjgK/YiaL family protein</fullName>
    </recommendedName>
</protein>
<dbReference type="SUPFAM" id="SSF51197">
    <property type="entry name" value="Clavaminate synthase-like"/>
    <property type="match status" value="1"/>
</dbReference>
<proteinExistence type="predicted"/>
<dbReference type="Gene3D" id="2.60.120.370">
    <property type="entry name" value="YhcH/YjgK/YiaL"/>
    <property type="match status" value="1"/>
</dbReference>
<name>A0A1T4KD10_9BACT</name>